<feature type="transmembrane region" description="Helical" evidence="6">
    <location>
        <begin position="241"/>
        <end position="260"/>
    </location>
</feature>
<dbReference type="InterPro" id="IPR050189">
    <property type="entry name" value="MFS_Efflux_Transporters"/>
</dbReference>
<feature type="transmembrane region" description="Helical" evidence="6">
    <location>
        <begin position="46"/>
        <end position="68"/>
    </location>
</feature>
<feature type="transmembrane region" description="Helical" evidence="6">
    <location>
        <begin position="292"/>
        <end position="314"/>
    </location>
</feature>
<feature type="transmembrane region" description="Helical" evidence="6">
    <location>
        <begin position="138"/>
        <end position="159"/>
    </location>
</feature>
<feature type="transmembrane region" description="Helical" evidence="6">
    <location>
        <begin position="360"/>
        <end position="380"/>
    </location>
</feature>
<proteinExistence type="predicted"/>
<dbReference type="InterPro" id="IPR036259">
    <property type="entry name" value="MFS_trans_sf"/>
</dbReference>
<evidence type="ECO:0000256" key="2">
    <source>
        <dbReference type="ARBA" id="ARBA00022475"/>
    </source>
</evidence>
<dbReference type="PANTHER" id="PTHR43124:SF3">
    <property type="entry name" value="CHLORAMPHENICOL EFFLUX PUMP RV0191"/>
    <property type="match status" value="1"/>
</dbReference>
<feature type="transmembrane region" description="Helical" evidence="6">
    <location>
        <begin position="165"/>
        <end position="183"/>
    </location>
</feature>
<feature type="transmembrane region" description="Helical" evidence="6">
    <location>
        <begin position="267"/>
        <end position="286"/>
    </location>
</feature>
<keyword evidence="5 6" id="KW-0472">Membrane</keyword>
<dbReference type="EMBL" id="CP020373">
    <property type="protein sequence ID" value="AZQ12107.1"/>
    <property type="molecule type" value="Genomic_DNA"/>
</dbReference>
<evidence type="ECO:0000256" key="4">
    <source>
        <dbReference type="ARBA" id="ARBA00022989"/>
    </source>
</evidence>
<evidence type="ECO:0000313" key="8">
    <source>
        <dbReference type="EMBL" id="AZQ12107.1"/>
    </source>
</evidence>
<dbReference type="Proteomes" id="UP000278437">
    <property type="component" value="Chromosome"/>
</dbReference>
<dbReference type="PROSITE" id="PS50850">
    <property type="entry name" value="MFS"/>
    <property type="match status" value="1"/>
</dbReference>
<protein>
    <submittedName>
        <fullName evidence="8">Major Facilitator Superfamily protein</fullName>
    </submittedName>
</protein>
<dbReference type="Gene3D" id="1.20.1250.20">
    <property type="entry name" value="MFS general substrate transporter like domains"/>
    <property type="match status" value="2"/>
</dbReference>
<dbReference type="InterPro" id="IPR020846">
    <property type="entry name" value="MFS_dom"/>
</dbReference>
<dbReference type="PANTHER" id="PTHR43124">
    <property type="entry name" value="PURINE EFFLUX PUMP PBUE"/>
    <property type="match status" value="1"/>
</dbReference>
<keyword evidence="9" id="KW-1185">Reference proteome</keyword>
<evidence type="ECO:0000256" key="5">
    <source>
        <dbReference type="ARBA" id="ARBA00023136"/>
    </source>
</evidence>
<feature type="transmembrane region" description="Helical" evidence="6">
    <location>
        <begin position="214"/>
        <end position="235"/>
    </location>
</feature>
<dbReference type="InterPro" id="IPR011701">
    <property type="entry name" value="MFS"/>
</dbReference>
<dbReference type="Pfam" id="PF07690">
    <property type="entry name" value="MFS_1"/>
    <property type="match status" value="1"/>
</dbReference>
<comment type="subcellular location">
    <subcellularLocation>
        <location evidence="1">Cell membrane</location>
        <topology evidence="1">Multi-pass membrane protein</topology>
    </subcellularLocation>
</comment>
<feature type="transmembrane region" description="Helical" evidence="6">
    <location>
        <begin position="326"/>
        <end position="348"/>
    </location>
</feature>
<evidence type="ECO:0000256" key="6">
    <source>
        <dbReference type="SAM" id="Phobius"/>
    </source>
</evidence>
<accession>A0ABN5TXQ8</accession>
<keyword evidence="3 6" id="KW-0812">Transmembrane</keyword>
<evidence type="ECO:0000256" key="1">
    <source>
        <dbReference type="ARBA" id="ARBA00004651"/>
    </source>
</evidence>
<evidence type="ECO:0000256" key="3">
    <source>
        <dbReference type="ARBA" id="ARBA00022692"/>
    </source>
</evidence>
<evidence type="ECO:0000313" key="9">
    <source>
        <dbReference type="Proteomes" id="UP000278437"/>
    </source>
</evidence>
<keyword evidence="4 6" id="KW-1133">Transmembrane helix</keyword>
<evidence type="ECO:0000259" key="7">
    <source>
        <dbReference type="PROSITE" id="PS50850"/>
    </source>
</evidence>
<reference evidence="9" key="1">
    <citation type="submission" date="2017-03" db="EMBL/GenBank/DDBJ databases">
        <title>Full genome sequence of a non-lethal Shewanella isolate that potentiates virulence of Vibio parahaemolyticus causing acute hepatopancreatic necrosis disease (AHPND) in shrimp.</title>
        <authorList>
            <person name="Prachumwat A."/>
            <person name="Sritunyalucksana K."/>
        </authorList>
    </citation>
    <scope>NUCLEOTIDE SEQUENCE [LARGE SCALE GENOMIC DNA]</scope>
    <source>
        <strain evidence="9">TH2012</strain>
    </source>
</reference>
<dbReference type="RefSeq" id="WP_126168303.1">
    <property type="nucleotide sequence ID" value="NZ_CP020373.1"/>
</dbReference>
<organism evidence="8 9">
    <name type="scientific">Shewanella khirikhana</name>
    <dbReference type="NCBI Taxonomy" id="1965282"/>
    <lineage>
        <taxon>Bacteria</taxon>
        <taxon>Pseudomonadati</taxon>
        <taxon>Pseudomonadota</taxon>
        <taxon>Gammaproteobacteria</taxon>
        <taxon>Alteromonadales</taxon>
        <taxon>Shewanellaceae</taxon>
        <taxon>Shewanella</taxon>
    </lineage>
</organism>
<keyword evidence="2" id="KW-1003">Cell membrane</keyword>
<gene>
    <name evidence="8" type="ORF">STH12_03043</name>
</gene>
<name>A0ABN5TXQ8_9GAMM</name>
<sequence>MKITHKYLVEGLVFTSYVLFAMAWVGGTASMNQIMASMHIESFASASLLSGAVTLAKIVGTFAAAFLTLKFGVKYAFLVAALLIVTGIVTPYAPNYDVLLVSRFLMGLGGAFMIVYFNPIVMHWFAPEERPVINGLNAVAFNVGTAIVLWGMPAINAITGGWQQSLLVFSLASLVLALLWLMVKFDREQPGAGVPAQESSHYSYLDGLKDSFNWAYALTYSGLLSFYICLFTFYPQAGISQSKWVIGFGILGTIAGILYSRKQPLRLPIIRISGLVIFITVLGLSFGTEPWLQTLCAIVLGFCIFLPVTALVSIPHELPKMTGQKITVIFSLFWSISYLISTIVLWLFGKLVDMNQGSYFASFVLITLLSATVFVGSYFLPETGKPKE</sequence>
<feature type="transmembrane region" description="Helical" evidence="6">
    <location>
        <begin position="105"/>
        <end position="126"/>
    </location>
</feature>
<dbReference type="SUPFAM" id="SSF103473">
    <property type="entry name" value="MFS general substrate transporter"/>
    <property type="match status" value="1"/>
</dbReference>
<dbReference type="CDD" id="cd06174">
    <property type="entry name" value="MFS"/>
    <property type="match status" value="1"/>
</dbReference>
<feature type="transmembrane region" description="Helical" evidence="6">
    <location>
        <begin position="75"/>
        <end position="93"/>
    </location>
</feature>
<feature type="transmembrane region" description="Helical" evidence="6">
    <location>
        <begin position="7"/>
        <end position="26"/>
    </location>
</feature>
<feature type="domain" description="Major facilitator superfamily (MFS) profile" evidence="7">
    <location>
        <begin position="1"/>
        <end position="385"/>
    </location>
</feature>